<dbReference type="EMBL" id="NEVQ01000017">
    <property type="protein sequence ID" value="OZI54410.1"/>
    <property type="molecule type" value="Genomic_DNA"/>
</dbReference>
<dbReference type="RefSeq" id="WP_094822320.1">
    <property type="nucleotide sequence ID" value="NZ_NEVO01000010.1"/>
</dbReference>
<evidence type="ECO:0000256" key="2">
    <source>
        <dbReference type="ARBA" id="ARBA00023015"/>
    </source>
</evidence>
<feature type="DNA-binding region" description="H-T-H motif" evidence="5">
    <location>
        <begin position="29"/>
        <end position="48"/>
    </location>
</feature>
<gene>
    <name evidence="7" type="ORF">CAL20_18185</name>
</gene>
<dbReference type="GO" id="GO:0003700">
    <property type="term" value="F:DNA-binding transcription factor activity"/>
    <property type="evidence" value="ECO:0007669"/>
    <property type="project" value="TreeGrafter"/>
</dbReference>
<organism evidence="7 8">
    <name type="scientific">Bordetella genomosp. 4</name>
    <dbReference type="NCBI Taxonomy" id="463044"/>
    <lineage>
        <taxon>Bacteria</taxon>
        <taxon>Pseudomonadati</taxon>
        <taxon>Pseudomonadota</taxon>
        <taxon>Betaproteobacteria</taxon>
        <taxon>Burkholderiales</taxon>
        <taxon>Alcaligenaceae</taxon>
        <taxon>Bordetella</taxon>
    </lineage>
</organism>
<dbReference type="PRINTS" id="PR00455">
    <property type="entry name" value="HTHTETR"/>
</dbReference>
<keyword evidence="3 5" id="KW-0238">DNA-binding</keyword>
<evidence type="ECO:0000256" key="3">
    <source>
        <dbReference type="ARBA" id="ARBA00023125"/>
    </source>
</evidence>
<dbReference type="PANTHER" id="PTHR30055">
    <property type="entry name" value="HTH-TYPE TRANSCRIPTIONAL REGULATOR RUTR"/>
    <property type="match status" value="1"/>
</dbReference>
<reference evidence="7 8" key="1">
    <citation type="submission" date="2017-05" db="EMBL/GenBank/DDBJ databases">
        <title>Complete and WGS of Bordetella genogroups.</title>
        <authorList>
            <person name="Spilker T."/>
            <person name="LiPuma J."/>
        </authorList>
    </citation>
    <scope>NUCLEOTIDE SEQUENCE [LARGE SCALE GENOMIC DNA]</scope>
    <source>
        <strain evidence="7 8">AU9919</strain>
    </source>
</reference>
<dbReference type="GO" id="GO:0000976">
    <property type="term" value="F:transcription cis-regulatory region binding"/>
    <property type="evidence" value="ECO:0007669"/>
    <property type="project" value="TreeGrafter"/>
</dbReference>
<keyword evidence="8" id="KW-1185">Reference proteome</keyword>
<evidence type="ECO:0000256" key="1">
    <source>
        <dbReference type="ARBA" id="ARBA00022491"/>
    </source>
</evidence>
<dbReference type="Gene3D" id="1.10.10.60">
    <property type="entry name" value="Homeodomain-like"/>
    <property type="match status" value="1"/>
</dbReference>
<proteinExistence type="predicted"/>
<dbReference type="Pfam" id="PF00440">
    <property type="entry name" value="TetR_N"/>
    <property type="match status" value="1"/>
</dbReference>
<evidence type="ECO:0000256" key="5">
    <source>
        <dbReference type="PROSITE-ProRule" id="PRU00335"/>
    </source>
</evidence>
<dbReference type="InterPro" id="IPR009057">
    <property type="entry name" value="Homeodomain-like_sf"/>
</dbReference>
<dbReference type="PROSITE" id="PS50977">
    <property type="entry name" value="HTH_TETR_2"/>
    <property type="match status" value="1"/>
</dbReference>
<protein>
    <recommendedName>
        <fullName evidence="6">HTH tetR-type domain-containing protein</fullName>
    </recommendedName>
</protein>
<evidence type="ECO:0000313" key="8">
    <source>
        <dbReference type="Proteomes" id="UP000216885"/>
    </source>
</evidence>
<dbReference type="SUPFAM" id="SSF46689">
    <property type="entry name" value="Homeodomain-like"/>
    <property type="match status" value="1"/>
</dbReference>
<keyword evidence="1" id="KW-0678">Repressor</keyword>
<keyword evidence="2" id="KW-0805">Transcription regulation</keyword>
<keyword evidence="4" id="KW-0804">Transcription</keyword>
<dbReference type="OrthoDB" id="2356263at2"/>
<dbReference type="InterPro" id="IPR036271">
    <property type="entry name" value="Tet_transcr_reg_TetR-rel_C_sf"/>
</dbReference>
<feature type="domain" description="HTH tetR-type" evidence="6">
    <location>
        <begin position="6"/>
        <end position="66"/>
    </location>
</feature>
<dbReference type="Proteomes" id="UP000216885">
    <property type="component" value="Unassembled WGS sequence"/>
</dbReference>
<dbReference type="PANTHER" id="PTHR30055:SF175">
    <property type="entry name" value="HTH-TYPE TRANSCRIPTIONAL REPRESSOR KSTR2"/>
    <property type="match status" value="1"/>
</dbReference>
<evidence type="ECO:0000256" key="4">
    <source>
        <dbReference type="ARBA" id="ARBA00023163"/>
    </source>
</evidence>
<accession>A0A261TZJ7</accession>
<comment type="caution">
    <text evidence="7">The sequence shown here is derived from an EMBL/GenBank/DDBJ whole genome shotgun (WGS) entry which is preliminary data.</text>
</comment>
<dbReference type="Gene3D" id="1.10.357.10">
    <property type="entry name" value="Tetracycline Repressor, domain 2"/>
    <property type="match status" value="1"/>
</dbReference>
<name>A0A261TZJ7_9BORD</name>
<evidence type="ECO:0000313" key="7">
    <source>
        <dbReference type="EMBL" id="OZI54410.1"/>
    </source>
</evidence>
<dbReference type="FunFam" id="1.10.10.60:FF:000141">
    <property type="entry name" value="TetR family transcriptional regulator"/>
    <property type="match status" value="1"/>
</dbReference>
<dbReference type="Pfam" id="PF17932">
    <property type="entry name" value="TetR_C_24"/>
    <property type="match status" value="1"/>
</dbReference>
<dbReference type="InterPro" id="IPR041490">
    <property type="entry name" value="KstR2_TetR_C"/>
</dbReference>
<dbReference type="AlphaFoldDB" id="A0A261TZJ7"/>
<dbReference type="SUPFAM" id="SSF48498">
    <property type="entry name" value="Tetracyclin repressor-like, C-terminal domain"/>
    <property type="match status" value="1"/>
</dbReference>
<evidence type="ECO:0000259" key="6">
    <source>
        <dbReference type="PROSITE" id="PS50977"/>
    </source>
</evidence>
<dbReference type="InterPro" id="IPR050109">
    <property type="entry name" value="HTH-type_TetR-like_transc_reg"/>
</dbReference>
<sequence length="211" mass="24019">MTTREPERNNQIIDVARRLFARHGYRGTSLNMIAAEVGVSKSALYHHFPDKETLYRSLVASGMQVLFEYVRDRMPPAESGPVERLYGFMRASIEYYEQFHDSWVSGSQLFWSAENDETRAMVLKWRDAYEELLKASIRDGIAAGEFRPGTDVSLASKFLLSSLNQLSRWYRPDGEKTATEIMDCFVGMFLQGIAQRSAADDLPYDNAPAPL</sequence>
<dbReference type="InterPro" id="IPR001647">
    <property type="entry name" value="HTH_TetR"/>
</dbReference>